<name>A0A7Y7Y7U2_9PSED</name>
<organism evidence="6 7">
    <name type="scientific">Pseudomonas gingeri</name>
    <dbReference type="NCBI Taxonomy" id="117681"/>
    <lineage>
        <taxon>Bacteria</taxon>
        <taxon>Pseudomonadati</taxon>
        <taxon>Pseudomonadota</taxon>
        <taxon>Gammaproteobacteria</taxon>
        <taxon>Pseudomonadales</taxon>
        <taxon>Pseudomonadaceae</taxon>
        <taxon>Pseudomonas</taxon>
    </lineage>
</organism>
<evidence type="ECO:0000256" key="1">
    <source>
        <dbReference type="ARBA" id="ARBA00022491"/>
    </source>
</evidence>
<keyword evidence="1" id="KW-0678">Repressor</keyword>
<dbReference type="InterPro" id="IPR000551">
    <property type="entry name" value="MerR-type_HTH_dom"/>
</dbReference>
<dbReference type="SUPFAM" id="SSF46955">
    <property type="entry name" value="Putative DNA-binding domain"/>
    <property type="match status" value="1"/>
</dbReference>
<evidence type="ECO:0000313" key="6">
    <source>
        <dbReference type="EMBL" id="NWC31427.1"/>
    </source>
</evidence>
<evidence type="ECO:0000256" key="3">
    <source>
        <dbReference type="ARBA" id="ARBA00023125"/>
    </source>
</evidence>
<keyword evidence="4" id="KW-0804">Transcription</keyword>
<dbReference type="PANTHER" id="PTHR30204">
    <property type="entry name" value="REDOX-CYCLING DRUG-SENSING TRANSCRIPTIONAL ACTIVATOR SOXR"/>
    <property type="match status" value="1"/>
</dbReference>
<dbReference type="SMART" id="SM00422">
    <property type="entry name" value="HTH_MERR"/>
    <property type="match status" value="1"/>
</dbReference>
<reference evidence="6 7" key="1">
    <citation type="submission" date="2020-04" db="EMBL/GenBank/DDBJ databases">
        <title>Molecular characterization of pseudomonads from Agaricus bisporus reveal novel blotch 2 pathogens in Western Europe.</title>
        <authorList>
            <person name="Taparia T."/>
            <person name="Krijger M."/>
            <person name="Haynes E."/>
            <person name="Elpinstone J.G."/>
            <person name="Noble R."/>
            <person name="Van Der Wolf J."/>
        </authorList>
    </citation>
    <scope>NUCLEOTIDE SEQUENCE [LARGE SCALE GENOMIC DNA]</scope>
    <source>
        <strain evidence="6 7">IPO3737</strain>
    </source>
</reference>
<dbReference type="AlphaFoldDB" id="A0A7Y7Y7U2"/>
<evidence type="ECO:0000256" key="2">
    <source>
        <dbReference type="ARBA" id="ARBA00023015"/>
    </source>
</evidence>
<evidence type="ECO:0000259" key="5">
    <source>
        <dbReference type="PROSITE" id="PS50937"/>
    </source>
</evidence>
<dbReference type="PRINTS" id="PR00040">
    <property type="entry name" value="HTHMERR"/>
</dbReference>
<dbReference type="PANTHER" id="PTHR30204:SF69">
    <property type="entry name" value="MERR-FAMILY TRANSCRIPTIONAL REGULATOR"/>
    <property type="match status" value="1"/>
</dbReference>
<dbReference type="Gene3D" id="1.10.1660.10">
    <property type="match status" value="1"/>
</dbReference>
<protein>
    <submittedName>
        <fullName evidence="6">MerR family DNA-binding transcriptional regulator</fullName>
    </submittedName>
</protein>
<accession>A0A7Y7Y7U2</accession>
<keyword evidence="2" id="KW-0805">Transcription regulation</keyword>
<evidence type="ECO:0000256" key="4">
    <source>
        <dbReference type="ARBA" id="ARBA00023163"/>
    </source>
</evidence>
<dbReference type="RefSeq" id="WP_177059342.1">
    <property type="nucleotide sequence ID" value="NZ_JACAPB010000038.1"/>
</dbReference>
<proteinExistence type="predicted"/>
<dbReference type="Proteomes" id="UP000520592">
    <property type="component" value="Unassembled WGS sequence"/>
</dbReference>
<dbReference type="EMBL" id="JACAQD010000005">
    <property type="protein sequence ID" value="NWC31427.1"/>
    <property type="molecule type" value="Genomic_DNA"/>
</dbReference>
<dbReference type="GO" id="GO:0003677">
    <property type="term" value="F:DNA binding"/>
    <property type="evidence" value="ECO:0007669"/>
    <property type="project" value="UniProtKB-KW"/>
</dbReference>
<dbReference type="InterPro" id="IPR009061">
    <property type="entry name" value="DNA-bd_dom_put_sf"/>
</dbReference>
<dbReference type="GO" id="GO:0003700">
    <property type="term" value="F:DNA-binding transcription factor activity"/>
    <property type="evidence" value="ECO:0007669"/>
    <property type="project" value="InterPro"/>
</dbReference>
<gene>
    <name evidence="6" type="ORF">HX876_03415</name>
</gene>
<evidence type="ECO:0000313" key="7">
    <source>
        <dbReference type="Proteomes" id="UP000520592"/>
    </source>
</evidence>
<comment type="caution">
    <text evidence="6">The sequence shown here is derived from an EMBL/GenBank/DDBJ whole genome shotgun (WGS) entry which is preliminary data.</text>
</comment>
<keyword evidence="3 6" id="KW-0238">DNA-binding</keyword>
<sequence>MRIGELARASAVSRDTLRFYEQRGLIAARRSANGYRDYAPEMLQLVLYIKTAQRLGFSLGEIGNSVAALWHAPDPDTAVTQLLQDKLNLIEARIAELGDLRQELQHRLQQSCPLRTQSSLHKESPHER</sequence>
<feature type="domain" description="HTH merR-type" evidence="5">
    <location>
        <begin position="1"/>
        <end position="68"/>
    </location>
</feature>
<dbReference type="Pfam" id="PF13411">
    <property type="entry name" value="MerR_1"/>
    <property type="match status" value="1"/>
</dbReference>
<dbReference type="PROSITE" id="PS50937">
    <property type="entry name" value="HTH_MERR_2"/>
    <property type="match status" value="1"/>
</dbReference>
<dbReference type="InterPro" id="IPR047057">
    <property type="entry name" value="MerR_fam"/>
</dbReference>